<dbReference type="PANTHER" id="PTHR46209:SF2">
    <property type="entry name" value="SORTING NEXIN-10"/>
    <property type="match status" value="1"/>
</dbReference>
<dbReference type="GO" id="GO:0060271">
    <property type="term" value="P:cilium assembly"/>
    <property type="evidence" value="ECO:0007669"/>
    <property type="project" value="TreeGrafter"/>
</dbReference>
<evidence type="ECO:0000256" key="2">
    <source>
        <dbReference type="ARBA" id="ARBA00004496"/>
    </source>
</evidence>
<reference evidence="12" key="1">
    <citation type="journal article" date="2004" name="Nature">
        <title>Genome duplication in the teleost fish Tetraodon nigroviridis reveals the early vertebrate proto-karyotype.</title>
        <authorList>
            <person name="Jaillon O."/>
            <person name="Aury J.-M."/>
            <person name="Brunet F."/>
            <person name="Petit J.-L."/>
            <person name="Stange-Thomann N."/>
            <person name="Mauceli E."/>
            <person name="Bouneau L."/>
            <person name="Fischer C."/>
            <person name="Ozouf-Costaz C."/>
            <person name="Bernot A."/>
            <person name="Nicaud S."/>
            <person name="Jaffe D."/>
            <person name="Fisher S."/>
            <person name="Lutfalla G."/>
            <person name="Dossat C."/>
            <person name="Segurens B."/>
            <person name="Dasilva C."/>
            <person name="Salanoubat M."/>
            <person name="Levy M."/>
            <person name="Boudet N."/>
            <person name="Castellano S."/>
            <person name="Anthouard V."/>
            <person name="Jubin C."/>
            <person name="Castelli V."/>
            <person name="Katinka M."/>
            <person name="Vacherie B."/>
            <person name="Biemont C."/>
            <person name="Skalli Z."/>
            <person name="Cattolico L."/>
            <person name="Poulain J."/>
            <person name="De Berardinis V."/>
            <person name="Cruaud C."/>
            <person name="Duprat S."/>
            <person name="Brottier P."/>
            <person name="Coutanceau J.-P."/>
            <person name="Gouzy J."/>
            <person name="Parra G."/>
            <person name="Lardier G."/>
            <person name="Chapple C."/>
            <person name="McKernan K.J."/>
            <person name="McEwan P."/>
            <person name="Bosak S."/>
            <person name="Kellis M."/>
            <person name="Volff J.-N."/>
            <person name="Guigo R."/>
            <person name="Zody M.C."/>
            <person name="Mesirov J."/>
            <person name="Lindblad-Toh K."/>
            <person name="Birren B."/>
            <person name="Nusbaum C."/>
            <person name="Kahn D."/>
            <person name="Robinson-Rechavi M."/>
            <person name="Laudet V."/>
            <person name="Schachter V."/>
            <person name="Quetier F."/>
            <person name="Saurin W."/>
            <person name="Scarpelli C."/>
            <person name="Wincker P."/>
            <person name="Lander E.S."/>
            <person name="Weissenbach J."/>
            <person name="Roest Crollius H."/>
        </authorList>
    </citation>
    <scope>NUCLEOTIDE SEQUENCE [LARGE SCALE GENOMIC DNA]</scope>
</reference>
<feature type="domain" description="PX" evidence="11">
    <location>
        <begin position="37"/>
        <end position="69"/>
    </location>
</feature>
<evidence type="ECO:0000256" key="5">
    <source>
        <dbReference type="ARBA" id="ARBA00022490"/>
    </source>
</evidence>
<keyword evidence="6" id="KW-0967">Endosome</keyword>
<evidence type="ECO:0000256" key="9">
    <source>
        <dbReference type="ARBA" id="ARBA00023136"/>
    </source>
</evidence>
<dbReference type="AlphaFoldDB" id="Q4SIV8"/>
<comment type="subcellular location">
    <subcellularLocation>
        <location evidence="2">Cytoplasm</location>
    </subcellularLocation>
    <subcellularLocation>
        <location evidence="10">Endomembrane system</location>
        <topology evidence="10">Peripheral membrane protein</topology>
        <orientation evidence="10">Cytoplasmic side</orientation>
    </subcellularLocation>
    <subcellularLocation>
        <location evidence="1">Endosome</location>
    </subcellularLocation>
</comment>
<reference evidence="12" key="2">
    <citation type="submission" date="2004-02" db="EMBL/GenBank/DDBJ databases">
        <authorList>
            <consortium name="Genoscope"/>
            <consortium name="Whitehead Institute Centre for Genome Research"/>
        </authorList>
    </citation>
    <scope>NUCLEOTIDE SEQUENCE</scope>
</reference>
<proteinExistence type="inferred from homology"/>
<keyword evidence="5" id="KW-0963">Cytoplasm</keyword>
<keyword evidence="4" id="KW-0813">Transport</keyword>
<dbReference type="SUPFAM" id="SSF64268">
    <property type="entry name" value="PX domain"/>
    <property type="match status" value="1"/>
</dbReference>
<sequence length="188" mass="21754">QEFISVCVGNPRLVKRDQWRKHVDYEISLHASTNSMCFRKKMSSVRRRYNEFVWLRNSLENNALIMYLPQMYVWMHGMECRRAGRACKLKADERIYFDQYRANKKCSLSSESLRTPRKIRGGARRRSRGRLLVSLWEPRDDGESSPPGTPTVPCHCLTGTSLLLSSTKSAETSISAAGMDDRAWLLYL</sequence>
<evidence type="ECO:0000256" key="8">
    <source>
        <dbReference type="ARBA" id="ARBA00023121"/>
    </source>
</evidence>
<evidence type="ECO:0000256" key="1">
    <source>
        <dbReference type="ARBA" id="ARBA00004177"/>
    </source>
</evidence>
<evidence type="ECO:0000256" key="10">
    <source>
        <dbReference type="ARBA" id="ARBA00029433"/>
    </source>
</evidence>
<dbReference type="Pfam" id="PF00787">
    <property type="entry name" value="PX"/>
    <property type="match status" value="1"/>
</dbReference>
<organism evidence="12">
    <name type="scientific">Tetraodon nigroviridis</name>
    <name type="common">Spotted green pufferfish</name>
    <name type="synonym">Chelonodon nigroviridis</name>
    <dbReference type="NCBI Taxonomy" id="99883"/>
    <lineage>
        <taxon>Eukaryota</taxon>
        <taxon>Metazoa</taxon>
        <taxon>Chordata</taxon>
        <taxon>Craniata</taxon>
        <taxon>Vertebrata</taxon>
        <taxon>Euteleostomi</taxon>
        <taxon>Actinopterygii</taxon>
        <taxon>Neopterygii</taxon>
        <taxon>Teleostei</taxon>
        <taxon>Neoteleostei</taxon>
        <taxon>Acanthomorphata</taxon>
        <taxon>Eupercaria</taxon>
        <taxon>Tetraodontiformes</taxon>
        <taxon>Tetradontoidea</taxon>
        <taxon>Tetraodontidae</taxon>
        <taxon>Tetraodon</taxon>
    </lineage>
</organism>
<keyword evidence="7" id="KW-0653">Protein transport</keyword>
<dbReference type="GO" id="GO:0005768">
    <property type="term" value="C:endosome"/>
    <property type="evidence" value="ECO:0007669"/>
    <property type="project" value="UniProtKB-SubCell"/>
</dbReference>
<dbReference type="GO" id="GO:1901981">
    <property type="term" value="F:phosphatidylinositol phosphate binding"/>
    <property type="evidence" value="ECO:0007669"/>
    <property type="project" value="TreeGrafter"/>
</dbReference>
<comment type="similarity">
    <text evidence="3">Belongs to the sorting nexin family.</text>
</comment>
<evidence type="ECO:0000313" key="12">
    <source>
        <dbReference type="EMBL" id="CAF99424.1"/>
    </source>
</evidence>
<evidence type="ECO:0000256" key="3">
    <source>
        <dbReference type="ARBA" id="ARBA00010883"/>
    </source>
</evidence>
<evidence type="ECO:0000256" key="4">
    <source>
        <dbReference type="ARBA" id="ARBA00022448"/>
    </source>
</evidence>
<dbReference type="OrthoDB" id="5227681at2759"/>
<comment type="caution">
    <text evidence="12">The sequence shown here is derived from an EMBL/GenBank/DDBJ whole genome shotgun (WGS) entry which is preliminary data.</text>
</comment>
<dbReference type="EMBL" id="CAAE01014577">
    <property type="protein sequence ID" value="CAF99424.1"/>
    <property type="molecule type" value="Genomic_DNA"/>
</dbReference>
<feature type="non-terminal residue" evidence="12">
    <location>
        <position position="188"/>
    </location>
</feature>
<dbReference type="GO" id="GO:0016050">
    <property type="term" value="P:vesicle organization"/>
    <property type="evidence" value="ECO:0007669"/>
    <property type="project" value="TreeGrafter"/>
</dbReference>
<evidence type="ECO:0000256" key="7">
    <source>
        <dbReference type="ARBA" id="ARBA00022927"/>
    </source>
</evidence>
<keyword evidence="8" id="KW-0446">Lipid-binding</keyword>
<protein>
    <submittedName>
        <fullName evidence="12">(spotted green pufferfish) hypothetical protein</fullName>
    </submittedName>
</protein>
<dbReference type="PANTHER" id="PTHR46209">
    <property type="entry name" value="PX DOMAIN-CONTAINING PROTEIN"/>
    <property type="match status" value="1"/>
</dbReference>
<evidence type="ECO:0000256" key="6">
    <source>
        <dbReference type="ARBA" id="ARBA00022753"/>
    </source>
</evidence>
<dbReference type="InterPro" id="IPR001683">
    <property type="entry name" value="PX_dom"/>
</dbReference>
<evidence type="ECO:0000259" key="11">
    <source>
        <dbReference type="Pfam" id="PF00787"/>
    </source>
</evidence>
<dbReference type="GO" id="GO:0006886">
    <property type="term" value="P:intracellular protein transport"/>
    <property type="evidence" value="ECO:0007669"/>
    <property type="project" value="InterPro"/>
</dbReference>
<dbReference type="InterPro" id="IPR036871">
    <property type="entry name" value="PX_dom_sf"/>
</dbReference>
<name>Q4SIV8_TETNG</name>
<dbReference type="InterPro" id="IPR043544">
    <property type="entry name" value="SNX10/11"/>
</dbReference>
<keyword evidence="9" id="KW-0472">Membrane</keyword>
<accession>Q4SIV8</accession>
<dbReference type="KEGG" id="tng:GSTEN00017486G001"/>
<dbReference type="Gene3D" id="3.30.1520.10">
    <property type="entry name" value="Phox-like domain"/>
    <property type="match status" value="1"/>
</dbReference>
<gene>
    <name evidence="12" type="ORF">GSTENG00017486001</name>
</gene>